<keyword evidence="2" id="KW-1185">Reference proteome</keyword>
<sequence>MALPGTPGQRISDLCNGYPVTQKEHEAEIEKIKSMLLSILWDIKQEIDSKELPGETVATAMPQYIQSAAKKQQQKFRIDVTTLVT</sequence>
<accession>A0A7X2TDJ7</accession>
<protein>
    <submittedName>
        <fullName evidence="1">Uncharacterized protein</fullName>
    </submittedName>
</protein>
<dbReference type="Proteomes" id="UP000429958">
    <property type="component" value="Unassembled WGS sequence"/>
</dbReference>
<comment type="caution">
    <text evidence="1">The sequence shown here is derived from an EMBL/GenBank/DDBJ whole genome shotgun (WGS) entry which is preliminary data.</text>
</comment>
<organism evidence="1 2">
    <name type="scientific">Clostridium porci</name>
    <dbReference type="NCBI Taxonomy" id="2605778"/>
    <lineage>
        <taxon>Bacteria</taxon>
        <taxon>Bacillati</taxon>
        <taxon>Bacillota</taxon>
        <taxon>Clostridia</taxon>
        <taxon>Eubacteriales</taxon>
        <taxon>Clostridiaceae</taxon>
        <taxon>Clostridium</taxon>
    </lineage>
</organism>
<reference evidence="1 2" key="1">
    <citation type="submission" date="2019-08" db="EMBL/GenBank/DDBJ databases">
        <title>In-depth cultivation of the pig gut microbiome towards novel bacterial diversity and tailored functional studies.</title>
        <authorList>
            <person name="Wylensek D."/>
            <person name="Hitch T.C.A."/>
            <person name="Clavel T."/>
        </authorList>
    </citation>
    <scope>NUCLEOTIDE SEQUENCE [LARGE SCALE GENOMIC DNA]</scope>
    <source>
        <strain evidence="1 2">WCA-389-WT-23D1</strain>
    </source>
</reference>
<name>A0A7X2TDJ7_9CLOT</name>
<dbReference type="AlphaFoldDB" id="A0A7X2TDJ7"/>
<evidence type="ECO:0000313" key="2">
    <source>
        <dbReference type="Proteomes" id="UP000429958"/>
    </source>
</evidence>
<proteinExistence type="predicted"/>
<gene>
    <name evidence="1" type="ORF">FYJ39_10600</name>
</gene>
<evidence type="ECO:0000313" key="1">
    <source>
        <dbReference type="EMBL" id="MSS37016.1"/>
    </source>
</evidence>
<dbReference type="RefSeq" id="WP_154472451.1">
    <property type="nucleotide sequence ID" value="NZ_DBEWUL010000116.1"/>
</dbReference>
<dbReference type="EMBL" id="VUMD01000008">
    <property type="protein sequence ID" value="MSS37016.1"/>
    <property type="molecule type" value="Genomic_DNA"/>
</dbReference>